<evidence type="ECO:0000256" key="2">
    <source>
        <dbReference type="SAM" id="SignalP"/>
    </source>
</evidence>
<feature type="signal peptide" evidence="2">
    <location>
        <begin position="1"/>
        <end position="17"/>
    </location>
</feature>
<name>A0AAD7HWX3_9AGAR</name>
<sequence length="415" mass="42307">MHSSALLTLALAMSTAAIPTGMRRVSRRAAVTPMPAEAAVSAVDGVIVPYRRAASSDVALKNGQDAIALNKQFASIKAGDACTAGQDACAGTQFAQCVGGKYVVQPCAATTVCAALPLVNSAGTSVTCTTPADRDARLAATGASTTVAPAKAAPAKAAKTTAAKAAKTAKASPAKASPAKASPAPPAAAAAGDDDLQNSFTLDQSVVQKGYLDDGQQPPVAGQFASLTSPNNFINFCAKTLPGTPLTNGLQIAGGSCNGAPIGLIPSFEKMPSSKFVNPKNLATIPANTNFTIQMVLNNIDAGHFTNAQKNYYAAPQQLNADGVIIGHTHVVIESLPALDTITSTDPRKFVFFKGINTGLENGQVSTPVGSASKPGVPAGFYRLCSQNAAMNHQPVIVPIAQHGNLDDCVYFTAK</sequence>
<evidence type="ECO:0008006" key="6">
    <source>
        <dbReference type="Google" id="ProtNLM"/>
    </source>
</evidence>
<evidence type="ECO:0000313" key="4">
    <source>
        <dbReference type="EMBL" id="KAJ7729945.1"/>
    </source>
</evidence>
<feature type="compositionally biased region" description="Low complexity" evidence="1">
    <location>
        <begin position="169"/>
        <end position="191"/>
    </location>
</feature>
<evidence type="ECO:0000313" key="5">
    <source>
        <dbReference type="Proteomes" id="UP001215598"/>
    </source>
</evidence>
<comment type="caution">
    <text evidence="4">The sequence shown here is derived from an EMBL/GenBank/DDBJ whole genome shotgun (WGS) entry which is preliminary data.</text>
</comment>
<dbReference type="Proteomes" id="UP001215598">
    <property type="component" value="Unassembled WGS sequence"/>
</dbReference>
<gene>
    <name evidence="4" type="ORF">B0H16DRAFT_1427991</name>
    <name evidence="3" type="ORF">B0H16DRAFT_1428604</name>
</gene>
<protein>
    <recommendedName>
        <fullName evidence="6">Carbohydrate-binding module family 19 domain-containing protein</fullName>
    </recommendedName>
</protein>
<organism evidence="4 5">
    <name type="scientific">Mycena metata</name>
    <dbReference type="NCBI Taxonomy" id="1033252"/>
    <lineage>
        <taxon>Eukaryota</taxon>
        <taxon>Fungi</taxon>
        <taxon>Dikarya</taxon>
        <taxon>Basidiomycota</taxon>
        <taxon>Agaricomycotina</taxon>
        <taxon>Agaricomycetes</taxon>
        <taxon>Agaricomycetidae</taxon>
        <taxon>Agaricales</taxon>
        <taxon>Marasmiineae</taxon>
        <taxon>Mycenaceae</taxon>
        <taxon>Mycena</taxon>
    </lineage>
</organism>
<dbReference type="PANTHER" id="PTHR34587">
    <property type="entry name" value="VWFA DOMAIN-CONTAINING PROTEIN"/>
    <property type="match status" value="1"/>
</dbReference>
<feature type="region of interest" description="Disordered" evidence="1">
    <location>
        <begin position="169"/>
        <end position="193"/>
    </location>
</feature>
<dbReference type="PANTHER" id="PTHR34587:SF2">
    <property type="entry name" value="G-PROTEIN COUPLED RECEPTORS FAMILY 1 PROFILE DOMAIN-CONTAINING PROTEIN"/>
    <property type="match status" value="1"/>
</dbReference>
<keyword evidence="2" id="KW-0732">Signal</keyword>
<evidence type="ECO:0000313" key="3">
    <source>
        <dbReference type="EMBL" id="KAJ7728546.1"/>
    </source>
</evidence>
<keyword evidence="5" id="KW-1185">Reference proteome</keyword>
<dbReference type="InterPro" id="IPR053216">
    <property type="entry name" value="Appressorial_penetr-assoc"/>
</dbReference>
<evidence type="ECO:0000256" key="1">
    <source>
        <dbReference type="SAM" id="MobiDB-lite"/>
    </source>
</evidence>
<proteinExistence type="predicted"/>
<feature type="chain" id="PRO_5042441920" description="Carbohydrate-binding module family 19 domain-containing protein" evidence="2">
    <location>
        <begin position="18"/>
        <end position="415"/>
    </location>
</feature>
<accession>A0AAD7HWX3</accession>
<dbReference type="AlphaFoldDB" id="A0AAD7HWX3"/>
<dbReference type="EMBL" id="JARKIB010000172">
    <property type="protein sequence ID" value="KAJ7728546.1"/>
    <property type="molecule type" value="Genomic_DNA"/>
</dbReference>
<dbReference type="EMBL" id="JARKIB010000162">
    <property type="protein sequence ID" value="KAJ7729945.1"/>
    <property type="molecule type" value="Genomic_DNA"/>
</dbReference>
<reference evidence="4" key="1">
    <citation type="submission" date="2023-03" db="EMBL/GenBank/DDBJ databases">
        <title>Massive genome expansion in bonnet fungi (Mycena s.s.) driven by repeated elements and novel gene families across ecological guilds.</title>
        <authorList>
            <consortium name="Lawrence Berkeley National Laboratory"/>
            <person name="Harder C.B."/>
            <person name="Miyauchi S."/>
            <person name="Viragh M."/>
            <person name="Kuo A."/>
            <person name="Thoen E."/>
            <person name="Andreopoulos B."/>
            <person name="Lu D."/>
            <person name="Skrede I."/>
            <person name="Drula E."/>
            <person name="Henrissat B."/>
            <person name="Morin E."/>
            <person name="Kohler A."/>
            <person name="Barry K."/>
            <person name="LaButti K."/>
            <person name="Morin E."/>
            <person name="Salamov A."/>
            <person name="Lipzen A."/>
            <person name="Mereny Z."/>
            <person name="Hegedus B."/>
            <person name="Baldrian P."/>
            <person name="Stursova M."/>
            <person name="Weitz H."/>
            <person name="Taylor A."/>
            <person name="Grigoriev I.V."/>
            <person name="Nagy L.G."/>
            <person name="Martin F."/>
            <person name="Kauserud H."/>
        </authorList>
    </citation>
    <scope>NUCLEOTIDE SEQUENCE</scope>
    <source>
        <strain evidence="4">CBHHK182m</strain>
    </source>
</reference>